<feature type="transmembrane region" description="Helical" evidence="1">
    <location>
        <begin position="90"/>
        <end position="114"/>
    </location>
</feature>
<feature type="domain" description="DUF1468" evidence="2">
    <location>
        <begin position="21"/>
        <end position="147"/>
    </location>
</feature>
<comment type="caution">
    <text evidence="3">The sequence shown here is derived from an EMBL/GenBank/DDBJ whole genome shotgun (WGS) entry which is preliminary data.</text>
</comment>
<dbReference type="EMBL" id="PNRG01000008">
    <property type="protein sequence ID" value="PMR81782.1"/>
    <property type="molecule type" value="Genomic_DNA"/>
</dbReference>
<keyword evidence="1" id="KW-0812">Transmembrane</keyword>
<dbReference type="OrthoDB" id="6183775at2"/>
<dbReference type="AlphaFoldDB" id="A0A2N7UMZ5"/>
<evidence type="ECO:0000259" key="2">
    <source>
        <dbReference type="Pfam" id="PF07331"/>
    </source>
</evidence>
<keyword evidence="1" id="KW-1133">Transmembrane helix</keyword>
<keyword evidence="1" id="KW-0472">Membrane</keyword>
<evidence type="ECO:0000256" key="1">
    <source>
        <dbReference type="SAM" id="Phobius"/>
    </source>
</evidence>
<dbReference type="InterPro" id="IPR009936">
    <property type="entry name" value="DUF1468"/>
</dbReference>
<reference evidence="3 4" key="1">
    <citation type="submission" date="2018-01" db="EMBL/GenBank/DDBJ databases">
        <title>Halomonas endophytica sp. nov., isolated from storage liquid in the stems of Populus euphratica.</title>
        <authorList>
            <person name="Chen C."/>
        </authorList>
    </citation>
    <scope>NUCLEOTIDE SEQUENCE [LARGE SCALE GENOMIC DNA]</scope>
    <source>
        <strain evidence="3 4">BZ-SZ-XJ27</strain>
    </source>
</reference>
<proteinExistence type="predicted"/>
<dbReference type="RefSeq" id="WP_102587041.1">
    <property type="nucleotide sequence ID" value="NZ_BNAE01000003.1"/>
</dbReference>
<keyword evidence="4" id="KW-1185">Reference proteome</keyword>
<feature type="transmembrane region" description="Helical" evidence="1">
    <location>
        <begin position="120"/>
        <end position="142"/>
    </location>
</feature>
<name>A0A2N7UMZ5_9GAMM</name>
<accession>A0A2N7UMZ5</accession>
<gene>
    <name evidence="3" type="ORF">C1H70_03940</name>
</gene>
<organism evidence="3 4">
    <name type="scientific">Halomonas urumqiensis</name>
    <dbReference type="NCBI Taxonomy" id="1684789"/>
    <lineage>
        <taxon>Bacteria</taxon>
        <taxon>Pseudomonadati</taxon>
        <taxon>Pseudomonadota</taxon>
        <taxon>Gammaproteobacteria</taxon>
        <taxon>Oceanospirillales</taxon>
        <taxon>Halomonadaceae</taxon>
        <taxon>Halomonas</taxon>
    </lineage>
</organism>
<evidence type="ECO:0000313" key="4">
    <source>
        <dbReference type="Proteomes" id="UP000235547"/>
    </source>
</evidence>
<sequence>MEVEKSPEEDRLSLLPALVTIGIVVMGVCWAAFGIFKYGVWVNNGPGGGFFSAVAGIGAASLAAYEFFFSPVRARPIGGKSLWPAGAMGLAILSIPFLGMVLSMSVFILLWILVVEKKTWRQSILTGVGAGVALYLLFGLWLKVPFPQGLLLELLQ</sequence>
<feature type="transmembrane region" description="Helical" evidence="1">
    <location>
        <begin position="12"/>
        <end position="36"/>
    </location>
</feature>
<evidence type="ECO:0000313" key="3">
    <source>
        <dbReference type="EMBL" id="PMR81782.1"/>
    </source>
</evidence>
<protein>
    <submittedName>
        <fullName evidence="3">Tripartite tricarboxylate transporter TctB family protein</fullName>
    </submittedName>
</protein>
<dbReference type="Pfam" id="PF07331">
    <property type="entry name" value="TctB"/>
    <property type="match status" value="1"/>
</dbReference>
<feature type="transmembrane region" description="Helical" evidence="1">
    <location>
        <begin position="48"/>
        <end position="69"/>
    </location>
</feature>
<dbReference type="Proteomes" id="UP000235547">
    <property type="component" value="Unassembled WGS sequence"/>
</dbReference>